<dbReference type="Proteomes" id="UP000076501">
    <property type="component" value="Unassembled WGS sequence"/>
</dbReference>
<evidence type="ECO:0000313" key="1">
    <source>
        <dbReference type="EMBL" id="KZD40029.1"/>
    </source>
</evidence>
<comment type="caution">
    <text evidence="1">The sequence shown here is derived from an EMBL/GenBank/DDBJ whole genome shotgun (WGS) entry which is preliminary data.</text>
</comment>
<proteinExistence type="predicted"/>
<accession>A0A164HJL4</accession>
<gene>
    <name evidence="1" type="ORF">B4082_0697</name>
</gene>
<dbReference type="EMBL" id="LJKA01000011">
    <property type="protein sequence ID" value="KZD40029.1"/>
    <property type="molecule type" value="Genomic_DNA"/>
</dbReference>
<reference evidence="1 2" key="1">
    <citation type="submission" date="2015-09" db="EMBL/GenBank/DDBJ databases">
        <title>Bacillus cereus food isolates.</title>
        <authorList>
            <person name="Boekhorst J."/>
        </authorList>
    </citation>
    <scope>NUCLEOTIDE SEQUENCE [LARGE SCALE GENOMIC DNA]</scope>
    <source>
        <strain evidence="1 2">B4082</strain>
    </source>
</reference>
<sequence>MDPFNPVQLFSFFTIKSNLENKTPLFTLVTVGFYFIYSSSGTTPL</sequence>
<organism evidence="1 2">
    <name type="scientific">Bacillus cereus</name>
    <dbReference type="NCBI Taxonomy" id="1396"/>
    <lineage>
        <taxon>Bacteria</taxon>
        <taxon>Bacillati</taxon>
        <taxon>Bacillota</taxon>
        <taxon>Bacilli</taxon>
        <taxon>Bacillales</taxon>
        <taxon>Bacillaceae</taxon>
        <taxon>Bacillus</taxon>
        <taxon>Bacillus cereus group</taxon>
    </lineage>
</organism>
<evidence type="ECO:0000313" key="2">
    <source>
        <dbReference type="Proteomes" id="UP000076501"/>
    </source>
</evidence>
<dbReference type="AlphaFoldDB" id="A0A164HJL4"/>
<name>A0A164HJL4_BACCE</name>
<protein>
    <submittedName>
        <fullName evidence="1">Uncharacterized protein</fullName>
    </submittedName>
</protein>